<keyword evidence="4 6" id="KW-1133">Transmembrane helix</keyword>
<dbReference type="InterPro" id="IPR002781">
    <property type="entry name" value="TM_pro_TauE-like"/>
</dbReference>
<proteinExistence type="inferred from homology"/>
<comment type="caution">
    <text evidence="7">The sequence shown here is derived from an EMBL/GenBank/DDBJ whole genome shotgun (WGS) entry which is preliminary data.</text>
</comment>
<evidence type="ECO:0000256" key="3">
    <source>
        <dbReference type="ARBA" id="ARBA00022692"/>
    </source>
</evidence>
<keyword evidence="3 6" id="KW-0812">Transmembrane</keyword>
<feature type="transmembrane region" description="Helical" evidence="6">
    <location>
        <begin position="82"/>
        <end position="101"/>
    </location>
</feature>
<dbReference type="PANTHER" id="PTHR43701">
    <property type="entry name" value="MEMBRANE TRANSPORTER PROTEIN MJ0441-RELATED"/>
    <property type="match status" value="1"/>
</dbReference>
<keyword evidence="8" id="KW-1185">Reference proteome</keyword>
<evidence type="ECO:0000256" key="2">
    <source>
        <dbReference type="ARBA" id="ARBA00009142"/>
    </source>
</evidence>
<dbReference type="Pfam" id="PF01925">
    <property type="entry name" value="TauE"/>
    <property type="match status" value="1"/>
</dbReference>
<sequence>GLLGVGGGFVIIPALTRYSDLNMKSVVATSLAVIALVSMGSVITASLSGVMHWAVGAPFALGAVIGLVIGRQVARYLAGPRLQQLFAVCGIVAAFMLALSVR</sequence>
<comment type="subcellular location">
    <subcellularLocation>
        <location evidence="6">Cell membrane</location>
        <topology evidence="6">Multi-pass membrane protein</topology>
    </subcellularLocation>
    <subcellularLocation>
        <location evidence="1">Membrane</location>
        <topology evidence="1">Multi-pass membrane protein</topology>
    </subcellularLocation>
</comment>
<evidence type="ECO:0000256" key="5">
    <source>
        <dbReference type="ARBA" id="ARBA00023136"/>
    </source>
</evidence>
<dbReference type="HOGENOM" id="CLU_148369_0_0_6"/>
<evidence type="ECO:0000313" key="8">
    <source>
        <dbReference type="Proteomes" id="UP000004986"/>
    </source>
</evidence>
<organism evidence="7 8">
    <name type="scientific">Pseudomonas syringae pv. pisi str. 1704B</name>
    <dbReference type="NCBI Taxonomy" id="629263"/>
    <lineage>
        <taxon>Bacteria</taxon>
        <taxon>Pseudomonadati</taxon>
        <taxon>Pseudomonadota</taxon>
        <taxon>Gammaproteobacteria</taxon>
        <taxon>Pseudomonadales</taxon>
        <taxon>Pseudomonadaceae</taxon>
        <taxon>Pseudomonas</taxon>
        <taxon>Pseudomonas syringae</taxon>
    </lineage>
</organism>
<dbReference type="PANTHER" id="PTHR43701:SF2">
    <property type="entry name" value="MEMBRANE TRANSPORTER PROTEIN YJNA-RELATED"/>
    <property type="match status" value="1"/>
</dbReference>
<protein>
    <recommendedName>
        <fullName evidence="6">Probable membrane transporter protein</fullName>
    </recommendedName>
</protein>
<feature type="non-terminal residue" evidence="7">
    <location>
        <position position="1"/>
    </location>
</feature>
<keyword evidence="6" id="KW-1003">Cell membrane</keyword>
<name>F3GMR0_PSESJ</name>
<keyword evidence="5 6" id="KW-0472">Membrane</keyword>
<feature type="transmembrane region" description="Helical" evidence="6">
    <location>
        <begin position="50"/>
        <end position="70"/>
    </location>
</feature>
<evidence type="ECO:0000256" key="6">
    <source>
        <dbReference type="RuleBase" id="RU363041"/>
    </source>
</evidence>
<evidence type="ECO:0000256" key="1">
    <source>
        <dbReference type="ARBA" id="ARBA00004141"/>
    </source>
</evidence>
<comment type="similarity">
    <text evidence="2 6">Belongs to the 4-toluene sulfonate uptake permease (TSUP) (TC 2.A.102) family.</text>
</comment>
<dbReference type="PATRIC" id="fig|629263.4.peg.5880"/>
<dbReference type="EMBL" id="AEAI01003045">
    <property type="protein sequence ID" value="EGH48363.1"/>
    <property type="molecule type" value="Genomic_DNA"/>
</dbReference>
<dbReference type="Proteomes" id="UP000004986">
    <property type="component" value="Unassembled WGS sequence"/>
</dbReference>
<evidence type="ECO:0000256" key="4">
    <source>
        <dbReference type="ARBA" id="ARBA00022989"/>
    </source>
</evidence>
<reference evidence="7 8" key="1">
    <citation type="journal article" date="2011" name="PLoS Pathog.">
        <title>Dynamic evolution of pathogenicity revealed by sequencing and comparative genomics of 19 Pseudomonas syringae isolates.</title>
        <authorList>
            <person name="Baltrus D.A."/>
            <person name="Nishimura M.T."/>
            <person name="Romanchuk A."/>
            <person name="Chang J.H."/>
            <person name="Mukhtar M.S."/>
            <person name="Cherkis K."/>
            <person name="Roach J."/>
            <person name="Grant S.R."/>
            <person name="Jones C.D."/>
            <person name="Dangl J.L."/>
        </authorList>
    </citation>
    <scope>NUCLEOTIDE SEQUENCE [LARGE SCALE GENOMIC DNA]</scope>
    <source>
        <strain evidence="7 8">1704B</strain>
    </source>
</reference>
<accession>F3GMR0</accession>
<feature type="transmembrane region" description="Helical" evidence="6">
    <location>
        <begin position="26"/>
        <end position="44"/>
    </location>
</feature>
<dbReference type="AlphaFoldDB" id="F3GMR0"/>
<evidence type="ECO:0000313" key="7">
    <source>
        <dbReference type="EMBL" id="EGH48363.1"/>
    </source>
</evidence>
<dbReference type="GO" id="GO:0005886">
    <property type="term" value="C:plasma membrane"/>
    <property type="evidence" value="ECO:0007669"/>
    <property type="project" value="UniProtKB-SubCell"/>
</dbReference>
<gene>
    <name evidence="7" type="ORF">PSYPI_41104</name>
</gene>
<dbReference type="InterPro" id="IPR051598">
    <property type="entry name" value="TSUP/Inactive_protease-like"/>
</dbReference>